<feature type="compositionally biased region" description="Pro residues" evidence="1">
    <location>
        <begin position="185"/>
        <end position="194"/>
    </location>
</feature>
<accession>A0AAN6ZHQ3</accession>
<reference evidence="2" key="2">
    <citation type="submission" date="2023-05" db="EMBL/GenBank/DDBJ databases">
        <authorList>
            <consortium name="Lawrence Berkeley National Laboratory"/>
            <person name="Steindorff A."/>
            <person name="Hensen N."/>
            <person name="Bonometti L."/>
            <person name="Westerberg I."/>
            <person name="Brannstrom I.O."/>
            <person name="Guillou S."/>
            <person name="Cros-Aarteil S."/>
            <person name="Calhoun S."/>
            <person name="Haridas S."/>
            <person name="Kuo A."/>
            <person name="Mondo S."/>
            <person name="Pangilinan J."/>
            <person name="Riley R."/>
            <person name="Labutti K."/>
            <person name="Andreopoulos B."/>
            <person name="Lipzen A."/>
            <person name="Chen C."/>
            <person name="Yanf M."/>
            <person name="Daum C."/>
            <person name="Ng V."/>
            <person name="Clum A."/>
            <person name="Ohm R."/>
            <person name="Martin F."/>
            <person name="Silar P."/>
            <person name="Natvig D."/>
            <person name="Lalanne C."/>
            <person name="Gautier V."/>
            <person name="Ament-Velasquez S.L."/>
            <person name="Kruys A."/>
            <person name="Hutchinson M.I."/>
            <person name="Powell A.J."/>
            <person name="Barry K."/>
            <person name="Miller A.N."/>
            <person name="Grigoriev I.V."/>
            <person name="Debuchy R."/>
            <person name="Gladieux P."/>
            <person name="Thoren M.H."/>
            <person name="Johannesson H."/>
        </authorList>
    </citation>
    <scope>NUCLEOTIDE SEQUENCE</scope>
    <source>
        <strain evidence="2">CBS 141.50</strain>
    </source>
</reference>
<evidence type="ECO:0000313" key="3">
    <source>
        <dbReference type="Proteomes" id="UP001302676"/>
    </source>
</evidence>
<feature type="compositionally biased region" description="Basic and acidic residues" evidence="1">
    <location>
        <begin position="427"/>
        <end position="443"/>
    </location>
</feature>
<feature type="compositionally biased region" description="Low complexity" evidence="1">
    <location>
        <begin position="254"/>
        <end position="273"/>
    </location>
</feature>
<evidence type="ECO:0000313" key="2">
    <source>
        <dbReference type="EMBL" id="KAK4139595.1"/>
    </source>
</evidence>
<feature type="compositionally biased region" description="Polar residues" evidence="1">
    <location>
        <begin position="1"/>
        <end position="13"/>
    </location>
</feature>
<organism evidence="2 3">
    <name type="scientific">Dichotomopilus funicola</name>
    <dbReference type="NCBI Taxonomy" id="1934379"/>
    <lineage>
        <taxon>Eukaryota</taxon>
        <taxon>Fungi</taxon>
        <taxon>Dikarya</taxon>
        <taxon>Ascomycota</taxon>
        <taxon>Pezizomycotina</taxon>
        <taxon>Sordariomycetes</taxon>
        <taxon>Sordariomycetidae</taxon>
        <taxon>Sordariales</taxon>
        <taxon>Chaetomiaceae</taxon>
        <taxon>Dichotomopilus</taxon>
    </lineage>
</organism>
<feature type="compositionally biased region" description="Polar residues" evidence="1">
    <location>
        <begin position="741"/>
        <end position="755"/>
    </location>
</feature>
<keyword evidence="3" id="KW-1185">Reference proteome</keyword>
<dbReference type="PANTHER" id="PTHR38166">
    <property type="entry name" value="C2H2-TYPE DOMAIN-CONTAINING PROTEIN-RELATED"/>
    <property type="match status" value="1"/>
</dbReference>
<sequence length="772" mass="84749">MRTRNSQTKSQAPGSHFEPQESSSPEHRKDATTPAVLRVADDFSRLRAKEETDASSSETQDRQIGVIVKHEPSMEDAASAEGSQASSSEDAGAEDLSAPSEYYHDTIDRIMKSFCMTLEAKIDLLKDGKVRSVAKGGKETGSHPLLAGATKSSTEKPATKVFFRKRSKKTRSLQGWAQPRDRPAPAAPAAPSGPPRSSQQQPQPQQALYSAAAPALASVFPPTPALLASKPSRYTPSPEARRGGSPLPPPPPAFFSAPPALPLAESLRAPAPSGARPPTSVVALRGTAQPSEPQPEAALVAPRPGSAFGTARSRLRFNDGGMRHRSIYRGATAASSQSIVGHEEEDDDEDEEEEDDADGDDNVEFDLPLASGSDLLNVDPDMSEGLVVTSDALDDLASVFSIPEPSPPVQVQRTAPELLLRQASETEEYKPARKPKRGPEAETQHPIPLPVAQLHEADGDGRRKKHKAVPPSNTVGGGDSGKFACPYFKRNPKKYREWTSCPGPGWDEVHRVKTHLYRRHPLPIQCPRCWDVFKVDTQLQTHLQQDPPCSVQRNQMLQEGFTKEQEKRLRSRKKTHADMTGEDKWREIYTILFPDDNPSVIPSPYYIESEDGSEYPGSSSTELEDYATFIRREMPTLVRRELETLFQNEFQDVEERLRPRIADIVLNLQPKLLGLYKQSQMPLSEYGPEQQHTGTSGSEISSTPQLSQGSGPKASGRDSTPETVFGPDDPGNNFDAWNLYPENQPQPQFDMNSTGPGLDWDFDAESLPNLPQ</sequence>
<evidence type="ECO:0008006" key="4">
    <source>
        <dbReference type="Google" id="ProtNLM"/>
    </source>
</evidence>
<feature type="region of interest" description="Disordered" evidence="1">
    <location>
        <begin position="134"/>
        <end position="378"/>
    </location>
</feature>
<feature type="compositionally biased region" description="Basic and acidic residues" evidence="1">
    <location>
        <begin position="39"/>
        <end position="52"/>
    </location>
</feature>
<dbReference type="RefSeq" id="XP_062632966.1">
    <property type="nucleotide sequence ID" value="XM_062782264.1"/>
</dbReference>
<dbReference type="AlphaFoldDB" id="A0AAN6ZHQ3"/>
<reference evidence="2" key="1">
    <citation type="journal article" date="2023" name="Mol. Phylogenet. Evol.">
        <title>Genome-scale phylogeny and comparative genomics of the fungal order Sordariales.</title>
        <authorList>
            <person name="Hensen N."/>
            <person name="Bonometti L."/>
            <person name="Westerberg I."/>
            <person name="Brannstrom I.O."/>
            <person name="Guillou S."/>
            <person name="Cros-Aarteil S."/>
            <person name="Calhoun S."/>
            <person name="Haridas S."/>
            <person name="Kuo A."/>
            <person name="Mondo S."/>
            <person name="Pangilinan J."/>
            <person name="Riley R."/>
            <person name="LaButti K."/>
            <person name="Andreopoulos B."/>
            <person name="Lipzen A."/>
            <person name="Chen C."/>
            <person name="Yan M."/>
            <person name="Daum C."/>
            <person name="Ng V."/>
            <person name="Clum A."/>
            <person name="Steindorff A."/>
            <person name="Ohm R.A."/>
            <person name="Martin F."/>
            <person name="Silar P."/>
            <person name="Natvig D.O."/>
            <person name="Lalanne C."/>
            <person name="Gautier V."/>
            <person name="Ament-Velasquez S.L."/>
            <person name="Kruys A."/>
            <person name="Hutchinson M.I."/>
            <person name="Powell A.J."/>
            <person name="Barry K."/>
            <person name="Miller A.N."/>
            <person name="Grigoriev I.V."/>
            <person name="Debuchy R."/>
            <person name="Gladieux P."/>
            <person name="Hiltunen Thoren M."/>
            <person name="Johannesson H."/>
        </authorList>
    </citation>
    <scope>NUCLEOTIDE SEQUENCE</scope>
    <source>
        <strain evidence="2">CBS 141.50</strain>
    </source>
</reference>
<dbReference type="PANTHER" id="PTHR38166:SF1">
    <property type="entry name" value="C2H2-TYPE DOMAIN-CONTAINING PROTEIN"/>
    <property type="match status" value="1"/>
</dbReference>
<feature type="region of interest" description="Disordered" evidence="1">
    <location>
        <begin position="422"/>
        <end position="477"/>
    </location>
</feature>
<feature type="compositionally biased region" description="Low complexity" evidence="1">
    <location>
        <begin position="75"/>
        <end position="98"/>
    </location>
</feature>
<feature type="region of interest" description="Disordered" evidence="1">
    <location>
        <begin position="1"/>
        <end position="99"/>
    </location>
</feature>
<dbReference type="Proteomes" id="UP001302676">
    <property type="component" value="Unassembled WGS sequence"/>
</dbReference>
<proteinExistence type="predicted"/>
<feature type="compositionally biased region" description="Basic residues" evidence="1">
    <location>
        <begin position="162"/>
        <end position="171"/>
    </location>
</feature>
<protein>
    <recommendedName>
        <fullName evidence="4">C2H2-type domain-containing protein</fullName>
    </recommendedName>
</protein>
<comment type="caution">
    <text evidence="2">The sequence shown here is derived from an EMBL/GenBank/DDBJ whole genome shotgun (WGS) entry which is preliminary data.</text>
</comment>
<feature type="compositionally biased region" description="Low complexity" evidence="1">
    <location>
        <begin position="195"/>
        <end position="220"/>
    </location>
</feature>
<dbReference type="GeneID" id="87818877"/>
<name>A0AAN6ZHQ3_9PEZI</name>
<evidence type="ECO:0000256" key="1">
    <source>
        <dbReference type="SAM" id="MobiDB-lite"/>
    </source>
</evidence>
<feature type="compositionally biased region" description="Acidic residues" evidence="1">
    <location>
        <begin position="343"/>
        <end position="364"/>
    </location>
</feature>
<dbReference type="EMBL" id="MU853657">
    <property type="protein sequence ID" value="KAK4139595.1"/>
    <property type="molecule type" value="Genomic_DNA"/>
</dbReference>
<feature type="compositionally biased region" description="Polar residues" evidence="1">
    <location>
        <begin position="690"/>
        <end position="710"/>
    </location>
</feature>
<gene>
    <name evidence="2" type="ORF">C8A04DRAFT_32922</name>
</gene>
<feature type="region of interest" description="Disordered" evidence="1">
    <location>
        <begin position="683"/>
        <end position="772"/>
    </location>
</feature>